<accession>A0A423TPJ2</accession>
<sequence length="656" mass="71275">MVDGNGQPESTLTTNNDSEPLTSDGTYNEIDNKAVSTLCILPEPSCRTRKKKGKKARANIGPKSAEDPEIEQRVPRIAGEVQVSGTNAILINGNNYLIIRGGVGGLGAGPPAGAVVRGLASTAKILIAKDDSMKQARHQQEQQQRAGKTGFFLPRALKSGRTLVLRSNGPEQENGRPPKVRDQRPDASAHRSSSGIRISSRYRSLSEKKSFSERRNSDRKREPSGRKSPGGNRTPIERRHVSGGRDAREKKSLSEKRSAAAAKSAGGSRHSSGSRSSSAQGSAMERRGKMAVASGQEARAKGKRRKRGAKHKKKARAKQGRWTDSGTKEAAREKPIRKSTSRRRSRSKKTSARPSRPLANRCSIDEQESEEQTEIIVNENEEPIVTKSRQQTAESARPLIVTGNAKENVVCKRGFVLPASEKSDQRQDHVIIRGIDQSMINKGRPIIIRSGGQQNVICGRPSGGGTYKLKLNVSGLVQVKPTIVIISTGKGKNFFRRSGAVGNQDPRHQNILRHTARNGDEDVAANRRCLLAAGGRGKTARDAGVKEDPGCGCRMSLRIDRWTVGERSRKASRKQADSRSRSAEGPQRPAWKDAIVQLFLTAVLAGGVLCQSQPQALVSCTMISVFIPRGCLPFSRTCPAGKSCISPFSSEFQDFR</sequence>
<organism evidence="2 3">
    <name type="scientific">Penaeus vannamei</name>
    <name type="common">Whiteleg shrimp</name>
    <name type="synonym">Litopenaeus vannamei</name>
    <dbReference type="NCBI Taxonomy" id="6689"/>
    <lineage>
        <taxon>Eukaryota</taxon>
        <taxon>Metazoa</taxon>
        <taxon>Ecdysozoa</taxon>
        <taxon>Arthropoda</taxon>
        <taxon>Crustacea</taxon>
        <taxon>Multicrustacea</taxon>
        <taxon>Malacostraca</taxon>
        <taxon>Eumalacostraca</taxon>
        <taxon>Eucarida</taxon>
        <taxon>Decapoda</taxon>
        <taxon>Dendrobranchiata</taxon>
        <taxon>Penaeoidea</taxon>
        <taxon>Penaeidae</taxon>
        <taxon>Penaeus</taxon>
    </lineage>
</organism>
<keyword evidence="3" id="KW-1185">Reference proteome</keyword>
<dbReference type="EMBL" id="QCYY01001390">
    <property type="protein sequence ID" value="ROT78376.1"/>
    <property type="molecule type" value="Genomic_DNA"/>
</dbReference>
<feature type="compositionally biased region" description="Basic residues" evidence="1">
    <location>
        <begin position="301"/>
        <end position="319"/>
    </location>
</feature>
<feature type="region of interest" description="Disordered" evidence="1">
    <location>
        <begin position="132"/>
        <end position="395"/>
    </location>
</feature>
<feature type="compositionally biased region" description="Basic residues" evidence="1">
    <location>
        <begin position="48"/>
        <end position="57"/>
    </location>
</feature>
<feature type="compositionally biased region" description="Basic and acidic residues" evidence="1">
    <location>
        <begin position="204"/>
        <end position="225"/>
    </location>
</feature>
<feature type="compositionally biased region" description="Basic and acidic residues" evidence="1">
    <location>
        <begin position="235"/>
        <end position="258"/>
    </location>
</feature>
<feature type="compositionally biased region" description="Basic and acidic residues" evidence="1">
    <location>
        <begin position="326"/>
        <end position="336"/>
    </location>
</feature>
<feature type="compositionally biased region" description="Basic residues" evidence="1">
    <location>
        <begin position="337"/>
        <end position="351"/>
    </location>
</feature>
<feature type="region of interest" description="Disordered" evidence="1">
    <location>
        <begin position="564"/>
        <end position="587"/>
    </location>
</feature>
<name>A0A423TPJ2_PENVA</name>
<feature type="region of interest" description="Disordered" evidence="1">
    <location>
        <begin position="1"/>
        <end position="28"/>
    </location>
</feature>
<feature type="region of interest" description="Disordered" evidence="1">
    <location>
        <begin position="48"/>
        <end position="69"/>
    </location>
</feature>
<evidence type="ECO:0000313" key="2">
    <source>
        <dbReference type="EMBL" id="ROT78376.1"/>
    </source>
</evidence>
<feature type="compositionally biased region" description="Basic and acidic residues" evidence="1">
    <location>
        <begin position="564"/>
        <end position="582"/>
    </location>
</feature>
<evidence type="ECO:0000256" key="1">
    <source>
        <dbReference type="SAM" id="MobiDB-lite"/>
    </source>
</evidence>
<dbReference type="Proteomes" id="UP000283509">
    <property type="component" value="Unassembled WGS sequence"/>
</dbReference>
<feature type="compositionally biased region" description="Low complexity" evidence="1">
    <location>
        <begin position="259"/>
        <end position="283"/>
    </location>
</feature>
<comment type="caution">
    <text evidence="2">The sequence shown here is derived from an EMBL/GenBank/DDBJ whole genome shotgun (WGS) entry which is preliminary data.</text>
</comment>
<dbReference type="AlphaFoldDB" id="A0A423TPJ2"/>
<reference evidence="2 3" key="1">
    <citation type="submission" date="2018-04" db="EMBL/GenBank/DDBJ databases">
        <authorList>
            <person name="Zhang X."/>
            <person name="Yuan J."/>
            <person name="Li F."/>
            <person name="Xiang J."/>
        </authorList>
    </citation>
    <scope>NUCLEOTIDE SEQUENCE [LARGE SCALE GENOMIC DNA]</scope>
    <source>
        <tissue evidence="2">Muscle</tissue>
    </source>
</reference>
<feature type="compositionally biased region" description="Low complexity" evidence="1">
    <location>
        <begin position="190"/>
        <end position="203"/>
    </location>
</feature>
<feature type="compositionally biased region" description="Basic and acidic residues" evidence="1">
    <location>
        <begin position="173"/>
        <end position="189"/>
    </location>
</feature>
<protein>
    <submittedName>
        <fullName evidence="2">Uncharacterized protein</fullName>
    </submittedName>
</protein>
<evidence type="ECO:0000313" key="3">
    <source>
        <dbReference type="Proteomes" id="UP000283509"/>
    </source>
</evidence>
<feature type="compositionally biased region" description="Polar residues" evidence="1">
    <location>
        <begin position="7"/>
        <end position="26"/>
    </location>
</feature>
<gene>
    <name evidence="2" type="ORF">C7M84_002907</name>
</gene>
<reference evidence="2 3" key="2">
    <citation type="submission" date="2019-01" db="EMBL/GenBank/DDBJ databases">
        <title>The decoding of complex shrimp genome reveals the adaptation for benthos swimmer, frequently molting mechanism and breeding impact on genome.</title>
        <authorList>
            <person name="Sun Y."/>
            <person name="Gao Y."/>
            <person name="Yu Y."/>
        </authorList>
    </citation>
    <scope>NUCLEOTIDE SEQUENCE [LARGE SCALE GENOMIC DNA]</scope>
    <source>
        <tissue evidence="2">Muscle</tissue>
    </source>
</reference>
<proteinExistence type="predicted"/>